<dbReference type="CDD" id="cd05233">
    <property type="entry name" value="SDR_c"/>
    <property type="match status" value="1"/>
</dbReference>
<name>A0A0N1H5B0_9EURO</name>
<evidence type="ECO:0000256" key="1">
    <source>
        <dbReference type="ARBA" id="ARBA00006484"/>
    </source>
</evidence>
<dbReference type="EMBL" id="LFJN01000011">
    <property type="protein sequence ID" value="KPI40850.1"/>
    <property type="molecule type" value="Genomic_DNA"/>
</dbReference>
<gene>
    <name evidence="5" type="ORF">AB675_10620</name>
</gene>
<evidence type="ECO:0000313" key="5">
    <source>
        <dbReference type="EMBL" id="KPI40850.1"/>
    </source>
</evidence>
<dbReference type="InterPro" id="IPR052178">
    <property type="entry name" value="Sec_Metab_Biosynth_SDR"/>
</dbReference>
<dbReference type="GeneID" id="28731287"/>
<evidence type="ECO:0000256" key="3">
    <source>
        <dbReference type="ARBA" id="ARBA00023002"/>
    </source>
</evidence>
<keyword evidence="4" id="KW-0732">Signal</keyword>
<keyword evidence="2" id="KW-0521">NADP</keyword>
<proteinExistence type="inferred from homology"/>
<evidence type="ECO:0000256" key="2">
    <source>
        <dbReference type="ARBA" id="ARBA00022857"/>
    </source>
</evidence>
<evidence type="ECO:0000313" key="6">
    <source>
        <dbReference type="Proteomes" id="UP000038010"/>
    </source>
</evidence>
<dbReference type="STRING" id="1664694.A0A0N1H5B0"/>
<keyword evidence="3" id="KW-0560">Oxidoreductase</keyword>
<dbReference type="RefSeq" id="XP_018000813.1">
    <property type="nucleotide sequence ID" value="XM_018139407.1"/>
</dbReference>
<feature type="signal peptide" evidence="4">
    <location>
        <begin position="1"/>
        <end position="20"/>
    </location>
</feature>
<comment type="caution">
    <text evidence="5">The sequence shown here is derived from an EMBL/GenBank/DDBJ whole genome shotgun (WGS) entry which is preliminary data.</text>
</comment>
<dbReference type="Gene3D" id="3.40.50.720">
    <property type="entry name" value="NAD(P)-binding Rossmann-like Domain"/>
    <property type="match status" value="1"/>
</dbReference>
<feature type="chain" id="PRO_5005873089" evidence="4">
    <location>
        <begin position="21"/>
        <end position="292"/>
    </location>
</feature>
<evidence type="ECO:0000256" key="4">
    <source>
        <dbReference type="SAM" id="SignalP"/>
    </source>
</evidence>
<dbReference type="PANTHER" id="PTHR43618:SF18">
    <property type="entry name" value="SHORT CHAIN DEHYDROGENASE_REDUCTASE FAMILY (AFU_ORTHOLOGUE AFUA_5G12480)"/>
    <property type="match status" value="1"/>
</dbReference>
<sequence length="292" mass="30897">MAALVSDLFSVSGLVCVVTGGGTGIGKWTAEAFDANGAAKVFILGRRTAELQKVAKGAPNSTIIPVTCDVTNRESLQAAVAEIRKHTTFINVLVSNAGYLASTKFMKVPHEPGSAEDVAKFLWASEAEDKGVFDTNVESVYWLFTAFLTLLHAGNTEESSVYRQKEIDSQFIAVASLSGLLKKTLTGYMYNASKAACVHFAKGVSHDFAHLNIRANTICPGAFVTGMTDKFLPPVAEKRGGMPVETHPAGRTGTAEDVAGLMLFLASRAGAYMNGSVINIDGGHLSMTPSVT</sequence>
<dbReference type="InterPro" id="IPR002347">
    <property type="entry name" value="SDR_fam"/>
</dbReference>
<comment type="similarity">
    <text evidence="1">Belongs to the short-chain dehydrogenases/reductases (SDR) family.</text>
</comment>
<dbReference type="PRINTS" id="PR00081">
    <property type="entry name" value="GDHRDH"/>
</dbReference>
<organism evidence="5 6">
    <name type="scientific">Cyphellophora attinorum</name>
    <dbReference type="NCBI Taxonomy" id="1664694"/>
    <lineage>
        <taxon>Eukaryota</taxon>
        <taxon>Fungi</taxon>
        <taxon>Dikarya</taxon>
        <taxon>Ascomycota</taxon>
        <taxon>Pezizomycotina</taxon>
        <taxon>Eurotiomycetes</taxon>
        <taxon>Chaetothyriomycetidae</taxon>
        <taxon>Chaetothyriales</taxon>
        <taxon>Cyphellophoraceae</taxon>
        <taxon>Cyphellophora</taxon>
    </lineage>
</organism>
<dbReference type="PANTHER" id="PTHR43618">
    <property type="entry name" value="7-ALPHA-HYDROXYSTEROID DEHYDROGENASE"/>
    <property type="match status" value="1"/>
</dbReference>
<dbReference type="InterPro" id="IPR036291">
    <property type="entry name" value="NAD(P)-bd_dom_sf"/>
</dbReference>
<dbReference type="SUPFAM" id="SSF51735">
    <property type="entry name" value="NAD(P)-binding Rossmann-fold domains"/>
    <property type="match status" value="1"/>
</dbReference>
<accession>A0A0N1H5B0</accession>
<reference evidence="5 6" key="1">
    <citation type="submission" date="2015-06" db="EMBL/GenBank/DDBJ databases">
        <title>Draft genome of the ant-associated black yeast Phialophora attae CBS 131958.</title>
        <authorList>
            <person name="Moreno L.F."/>
            <person name="Stielow B.J."/>
            <person name="de Hoog S."/>
            <person name="Vicente V.A."/>
            <person name="Weiss V.A."/>
            <person name="de Vries M."/>
            <person name="Cruz L.M."/>
            <person name="Souza E.M."/>
        </authorList>
    </citation>
    <scope>NUCLEOTIDE SEQUENCE [LARGE SCALE GENOMIC DNA]</scope>
    <source>
        <strain evidence="5 6">CBS 131958</strain>
    </source>
</reference>
<dbReference type="OrthoDB" id="2962696at2759"/>
<dbReference type="Proteomes" id="UP000038010">
    <property type="component" value="Unassembled WGS sequence"/>
</dbReference>
<protein>
    <submittedName>
        <fullName evidence="5">3-oxoacyl-[acyl-carrier-protein] FabG</fullName>
    </submittedName>
</protein>
<dbReference type="GO" id="GO:0016491">
    <property type="term" value="F:oxidoreductase activity"/>
    <property type="evidence" value="ECO:0007669"/>
    <property type="project" value="UniProtKB-KW"/>
</dbReference>
<dbReference type="Pfam" id="PF13561">
    <property type="entry name" value="adh_short_C2"/>
    <property type="match status" value="1"/>
</dbReference>
<dbReference type="AlphaFoldDB" id="A0A0N1H5B0"/>
<keyword evidence="6" id="KW-1185">Reference proteome</keyword>
<dbReference type="VEuPathDB" id="FungiDB:AB675_10620"/>